<keyword evidence="2" id="KW-1133">Transmembrane helix</keyword>
<proteinExistence type="predicted"/>
<gene>
    <name evidence="3" type="ORF">DFH94DRAFT_695991</name>
</gene>
<organism evidence="3 4">
    <name type="scientific">Russula ochroleuca</name>
    <dbReference type="NCBI Taxonomy" id="152965"/>
    <lineage>
        <taxon>Eukaryota</taxon>
        <taxon>Fungi</taxon>
        <taxon>Dikarya</taxon>
        <taxon>Basidiomycota</taxon>
        <taxon>Agaricomycotina</taxon>
        <taxon>Agaricomycetes</taxon>
        <taxon>Russulales</taxon>
        <taxon>Russulaceae</taxon>
        <taxon>Russula</taxon>
    </lineage>
</organism>
<evidence type="ECO:0000256" key="2">
    <source>
        <dbReference type="SAM" id="Phobius"/>
    </source>
</evidence>
<accession>A0A9P5MN67</accession>
<evidence type="ECO:0000313" key="4">
    <source>
        <dbReference type="Proteomes" id="UP000759537"/>
    </source>
</evidence>
<dbReference type="Proteomes" id="UP000759537">
    <property type="component" value="Unassembled WGS sequence"/>
</dbReference>
<protein>
    <submittedName>
        <fullName evidence="3">Uncharacterized protein</fullName>
    </submittedName>
</protein>
<keyword evidence="2" id="KW-0812">Transmembrane</keyword>
<evidence type="ECO:0000256" key="1">
    <source>
        <dbReference type="SAM" id="MobiDB-lite"/>
    </source>
</evidence>
<sequence>MSSAQAQLNIVKLWHATGGLYIWEFFTTLDYEWRVIRGDLPHRWTIWIYSVARVSALVSLILCLASMDIATPIDCQHWILFTSIFICLSATAASLLIVLRTYVFVYNSTQWQFSVIRLIDVASIAIWNRNKVVVALTFIKTWRPGIPYKRGLVIDAVQLRYAWDPTKLACKPVKADYSVLGFIPAIIADIVLLLIILAGLLTLRRRGGGTLASLLWKQGVIWLVLGSAAEVPPLVFTALHMNDQLRNMFETPGVIIMTIAATQMHRSLVNFACGSSDVAHENPQMSSLVFSKTKRTDTAPIALDRNHRIEVAVHTALEQNPTGPMSDDDSSTIISTSE</sequence>
<keyword evidence="4" id="KW-1185">Reference proteome</keyword>
<reference evidence="3" key="2">
    <citation type="journal article" date="2020" name="Nat. Commun.">
        <title>Large-scale genome sequencing of mycorrhizal fungi provides insights into the early evolution of symbiotic traits.</title>
        <authorList>
            <person name="Miyauchi S."/>
            <person name="Kiss E."/>
            <person name="Kuo A."/>
            <person name="Drula E."/>
            <person name="Kohler A."/>
            <person name="Sanchez-Garcia M."/>
            <person name="Morin E."/>
            <person name="Andreopoulos B."/>
            <person name="Barry K.W."/>
            <person name="Bonito G."/>
            <person name="Buee M."/>
            <person name="Carver A."/>
            <person name="Chen C."/>
            <person name="Cichocki N."/>
            <person name="Clum A."/>
            <person name="Culley D."/>
            <person name="Crous P.W."/>
            <person name="Fauchery L."/>
            <person name="Girlanda M."/>
            <person name="Hayes R.D."/>
            <person name="Keri Z."/>
            <person name="LaButti K."/>
            <person name="Lipzen A."/>
            <person name="Lombard V."/>
            <person name="Magnuson J."/>
            <person name="Maillard F."/>
            <person name="Murat C."/>
            <person name="Nolan M."/>
            <person name="Ohm R.A."/>
            <person name="Pangilinan J."/>
            <person name="Pereira M.F."/>
            <person name="Perotto S."/>
            <person name="Peter M."/>
            <person name="Pfister S."/>
            <person name="Riley R."/>
            <person name="Sitrit Y."/>
            <person name="Stielow J.B."/>
            <person name="Szollosi G."/>
            <person name="Zifcakova L."/>
            <person name="Stursova M."/>
            <person name="Spatafora J.W."/>
            <person name="Tedersoo L."/>
            <person name="Vaario L.M."/>
            <person name="Yamada A."/>
            <person name="Yan M."/>
            <person name="Wang P."/>
            <person name="Xu J."/>
            <person name="Bruns T."/>
            <person name="Baldrian P."/>
            <person name="Vilgalys R."/>
            <person name="Dunand C."/>
            <person name="Henrissat B."/>
            <person name="Grigoriev I.V."/>
            <person name="Hibbett D."/>
            <person name="Nagy L.G."/>
            <person name="Martin F.M."/>
        </authorList>
    </citation>
    <scope>NUCLEOTIDE SEQUENCE</scope>
    <source>
        <strain evidence="3">Prilba</strain>
    </source>
</reference>
<feature type="transmembrane region" description="Helical" evidence="2">
    <location>
        <begin position="220"/>
        <end position="239"/>
    </location>
</feature>
<feature type="region of interest" description="Disordered" evidence="1">
    <location>
        <begin position="316"/>
        <end position="338"/>
    </location>
</feature>
<feature type="transmembrane region" description="Helical" evidence="2">
    <location>
        <begin position="78"/>
        <end position="99"/>
    </location>
</feature>
<feature type="transmembrane region" description="Helical" evidence="2">
    <location>
        <begin position="46"/>
        <end position="66"/>
    </location>
</feature>
<dbReference type="AlphaFoldDB" id="A0A9P5MN67"/>
<dbReference type="OrthoDB" id="3236709at2759"/>
<name>A0A9P5MN67_9AGAM</name>
<dbReference type="EMBL" id="WHVB01000019">
    <property type="protein sequence ID" value="KAF8473065.1"/>
    <property type="molecule type" value="Genomic_DNA"/>
</dbReference>
<feature type="transmembrane region" description="Helical" evidence="2">
    <location>
        <begin position="177"/>
        <end position="200"/>
    </location>
</feature>
<keyword evidence="2" id="KW-0472">Membrane</keyword>
<comment type="caution">
    <text evidence="3">The sequence shown here is derived from an EMBL/GenBank/DDBJ whole genome shotgun (WGS) entry which is preliminary data.</text>
</comment>
<reference evidence="3" key="1">
    <citation type="submission" date="2019-10" db="EMBL/GenBank/DDBJ databases">
        <authorList>
            <consortium name="DOE Joint Genome Institute"/>
            <person name="Kuo A."/>
            <person name="Miyauchi S."/>
            <person name="Kiss E."/>
            <person name="Drula E."/>
            <person name="Kohler A."/>
            <person name="Sanchez-Garcia M."/>
            <person name="Andreopoulos B."/>
            <person name="Barry K.W."/>
            <person name="Bonito G."/>
            <person name="Buee M."/>
            <person name="Carver A."/>
            <person name="Chen C."/>
            <person name="Cichocki N."/>
            <person name="Clum A."/>
            <person name="Culley D."/>
            <person name="Crous P.W."/>
            <person name="Fauchery L."/>
            <person name="Girlanda M."/>
            <person name="Hayes R."/>
            <person name="Keri Z."/>
            <person name="LaButti K."/>
            <person name="Lipzen A."/>
            <person name="Lombard V."/>
            <person name="Magnuson J."/>
            <person name="Maillard F."/>
            <person name="Morin E."/>
            <person name="Murat C."/>
            <person name="Nolan M."/>
            <person name="Ohm R."/>
            <person name="Pangilinan J."/>
            <person name="Pereira M."/>
            <person name="Perotto S."/>
            <person name="Peter M."/>
            <person name="Riley R."/>
            <person name="Sitrit Y."/>
            <person name="Stielow B."/>
            <person name="Szollosi G."/>
            <person name="Zifcakova L."/>
            <person name="Stursova M."/>
            <person name="Spatafora J.W."/>
            <person name="Tedersoo L."/>
            <person name="Vaario L.-M."/>
            <person name="Yamada A."/>
            <person name="Yan M."/>
            <person name="Wang P."/>
            <person name="Xu J."/>
            <person name="Bruns T."/>
            <person name="Baldrian P."/>
            <person name="Vilgalys R."/>
            <person name="Henrissat B."/>
            <person name="Grigoriev I.V."/>
            <person name="Hibbett D."/>
            <person name="Nagy L.G."/>
            <person name="Martin F.M."/>
        </authorList>
    </citation>
    <scope>NUCLEOTIDE SEQUENCE</scope>
    <source>
        <strain evidence="3">Prilba</strain>
    </source>
</reference>
<evidence type="ECO:0000313" key="3">
    <source>
        <dbReference type="EMBL" id="KAF8473065.1"/>
    </source>
</evidence>